<evidence type="ECO:0000313" key="1">
    <source>
        <dbReference type="EMBL" id="KAK8488761.1"/>
    </source>
</evidence>
<evidence type="ECO:0008006" key="3">
    <source>
        <dbReference type="Google" id="ProtNLM"/>
    </source>
</evidence>
<gene>
    <name evidence="1" type="ORF">V6N11_004976</name>
</gene>
<proteinExistence type="predicted"/>
<dbReference type="Proteomes" id="UP001396334">
    <property type="component" value="Unassembled WGS sequence"/>
</dbReference>
<accession>A0ABR2A6Y6</accession>
<organism evidence="1 2">
    <name type="scientific">Hibiscus sabdariffa</name>
    <name type="common">roselle</name>
    <dbReference type="NCBI Taxonomy" id="183260"/>
    <lineage>
        <taxon>Eukaryota</taxon>
        <taxon>Viridiplantae</taxon>
        <taxon>Streptophyta</taxon>
        <taxon>Embryophyta</taxon>
        <taxon>Tracheophyta</taxon>
        <taxon>Spermatophyta</taxon>
        <taxon>Magnoliopsida</taxon>
        <taxon>eudicotyledons</taxon>
        <taxon>Gunneridae</taxon>
        <taxon>Pentapetalae</taxon>
        <taxon>rosids</taxon>
        <taxon>malvids</taxon>
        <taxon>Malvales</taxon>
        <taxon>Malvaceae</taxon>
        <taxon>Malvoideae</taxon>
        <taxon>Hibiscus</taxon>
    </lineage>
</organism>
<keyword evidence="2" id="KW-1185">Reference proteome</keyword>
<name>A0ABR2A6Y6_9ROSI</name>
<protein>
    <recommendedName>
        <fullName evidence="3">DUF4283 domain-containing protein</fullName>
    </recommendedName>
</protein>
<dbReference type="EMBL" id="JBBPBN010000340">
    <property type="protein sequence ID" value="KAK8488761.1"/>
    <property type="molecule type" value="Genomic_DNA"/>
</dbReference>
<sequence length="190" mass="20701">MGLHTSLNIDDGSDKFKLWSLMVTSELDVKVGRIYVTVLFFFNGLECFTVVGDGQNLTTNSHDGAIKEKFRFLFGPWLKVEAASLNSHIVRELKPDIVFTKHVGQPGASKEGTIEARASNMEHGKAVAIGSSNPKHSKRSHVRKDGEGSLLVTKKARLVAVKLGVDVGQEETSPLLMLTSMGAAKQPRRG</sequence>
<comment type="caution">
    <text evidence="1">The sequence shown here is derived from an EMBL/GenBank/DDBJ whole genome shotgun (WGS) entry which is preliminary data.</text>
</comment>
<reference evidence="1 2" key="1">
    <citation type="journal article" date="2024" name="G3 (Bethesda)">
        <title>Genome assembly of Hibiscus sabdariffa L. provides insights into metabolisms of medicinal natural products.</title>
        <authorList>
            <person name="Kim T."/>
        </authorList>
    </citation>
    <scope>NUCLEOTIDE SEQUENCE [LARGE SCALE GENOMIC DNA]</scope>
    <source>
        <strain evidence="1">TK-2024</strain>
        <tissue evidence="1">Old leaves</tissue>
    </source>
</reference>
<evidence type="ECO:0000313" key="2">
    <source>
        <dbReference type="Proteomes" id="UP001396334"/>
    </source>
</evidence>